<dbReference type="GO" id="GO:0006508">
    <property type="term" value="P:proteolysis"/>
    <property type="evidence" value="ECO:0007669"/>
    <property type="project" value="InterPro"/>
</dbReference>
<evidence type="ECO:0000259" key="5">
    <source>
        <dbReference type="PROSITE" id="PS50240"/>
    </source>
</evidence>
<reference evidence="7" key="1">
    <citation type="submission" date="2015-11" db="EMBL/GenBank/DDBJ databases">
        <title>De novo transcriptome assembly of four potential Pierce s Disease insect vectors from Arizona vineyards.</title>
        <authorList>
            <person name="Tassone E.E."/>
        </authorList>
    </citation>
    <scope>NUCLEOTIDE SEQUENCE</scope>
</reference>
<dbReference type="SMART" id="SM00020">
    <property type="entry name" value="Tryp_SPc"/>
    <property type="match status" value="1"/>
</dbReference>
<dbReference type="CDD" id="cd00190">
    <property type="entry name" value="Tryp_SPc"/>
    <property type="match status" value="1"/>
</dbReference>
<feature type="disulfide bond" evidence="2">
    <location>
        <begin position="207"/>
        <end position="225"/>
    </location>
</feature>
<dbReference type="InterPro" id="IPR036055">
    <property type="entry name" value="LDL_receptor-like_sf"/>
</dbReference>
<dbReference type="PRINTS" id="PR00261">
    <property type="entry name" value="LDLRECEPTOR"/>
</dbReference>
<dbReference type="PROSITE" id="PS00134">
    <property type="entry name" value="TRYPSIN_HIS"/>
    <property type="match status" value="1"/>
</dbReference>
<comment type="caution">
    <text evidence="3">Lacks conserved residue(s) required for the propagation of feature annotation.</text>
</comment>
<feature type="disulfide bond" evidence="2">
    <location>
        <begin position="88"/>
        <end position="106"/>
    </location>
</feature>
<dbReference type="SMART" id="SM00032">
    <property type="entry name" value="CCP"/>
    <property type="match status" value="2"/>
</dbReference>
<dbReference type="SUPFAM" id="SSF57424">
    <property type="entry name" value="LDL receptor-like module"/>
    <property type="match status" value="4"/>
</dbReference>
<feature type="domain" description="Sushi" evidence="6">
    <location>
        <begin position="291"/>
        <end position="362"/>
    </location>
</feature>
<dbReference type="EMBL" id="GECU01021541">
    <property type="protein sequence ID" value="JAS86165.1"/>
    <property type="molecule type" value="Transcribed_RNA"/>
</dbReference>
<dbReference type="SUPFAM" id="SSF50494">
    <property type="entry name" value="Trypsin-like serine proteases"/>
    <property type="match status" value="1"/>
</dbReference>
<keyword evidence="4" id="KW-0732">Signal</keyword>
<dbReference type="CDD" id="cd00033">
    <property type="entry name" value="CCP"/>
    <property type="match status" value="1"/>
</dbReference>
<dbReference type="InterPro" id="IPR035976">
    <property type="entry name" value="Sushi/SCR/CCP_sf"/>
</dbReference>
<dbReference type="InterPro" id="IPR023415">
    <property type="entry name" value="LDLR_class-A_CS"/>
</dbReference>
<dbReference type="GO" id="GO:0004252">
    <property type="term" value="F:serine-type endopeptidase activity"/>
    <property type="evidence" value="ECO:0007669"/>
    <property type="project" value="InterPro"/>
</dbReference>
<feature type="domain" description="Sushi" evidence="6">
    <location>
        <begin position="374"/>
        <end position="430"/>
    </location>
</feature>
<feature type="domain" description="Peptidase S1" evidence="5">
    <location>
        <begin position="445"/>
        <end position="710"/>
    </location>
</feature>
<feature type="disulfide bond" evidence="2">
    <location>
        <begin position="81"/>
        <end position="93"/>
    </location>
</feature>
<feature type="signal peptide" evidence="4">
    <location>
        <begin position="1"/>
        <end position="18"/>
    </location>
</feature>
<dbReference type="SMART" id="SM00192">
    <property type="entry name" value="LDLa"/>
    <property type="match status" value="4"/>
</dbReference>
<feature type="disulfide bond" evidence="2">
    <location>
        <begin position="163"/>
        <end position="181"/>
    </location>
</feature>
<protein>
    <recommendedName>
        <fullName evidence="8">Peptidase S1 domain-containing protein</fullName>
    </recommendedName>
</protein>
<dbReference type="PANTHER" id="PTHR24252">
    <property type="entry name" value="ACROSIN-RELATED"/>
    <property type="match status" value="1"/>
</dbReference>
<dbReference type="CDD" id="cd00112">
    <property type="entry name" value="LDLa"/>
    <property type="match status" value="4"/>
</dbReference>
<feature type="disulfide bond" evidence="2">
    <location>
        <begin position="200"/>
        <end position="212"/>
    </location>
</feature>
<dbReference type="SUPFAM" id="SSF57535">
    <property type="entry name" value="Complement control module/SCR domain"/>
    <property type="match status" value="1"/>
</dbReference>
<feature type="chain" id="PRO_5008585191" description="Peptidase S1 domain-containing protein" evidence="4">
    <location>
        <begin position="19"/>
        <end position="710"/>
    </location>
</feature>
<evidence type="ECO:0000259" key="6">
    <source>
        <dbReference type="PROSITE" id="PS50923"/>
    </source>
</evidence>
<dbReference type="InterPro" id="IPR000436">
    <property type="entry name" value="Sushi_SCR_CCP_dom"/>
</dbReference>
<gene>
    <name evidence="7" type="ORF">g.30183</name>
</gene>
<evidence type="ECO:0000313" key="7">
    <source>
        <dbReference type="EMBL" id="JAS86165.1"/>
    </source>
</evidence>
<keyword evidence="3" id="KW-0768">Sushi</keyword>
<dbReference type="Gene3D" id="2.10.70.10">
    <property type="entry name" value="Complement Module, domain 1"/>
    <property type="match status" value="1"/>
</dbReference>
<evidence type="ECO:0000256" key="1">
    <source>
        <dbReference type="ARBA" id="ARBA00023157"/>
    </source>
</evidence>
<evidence type="ECO:0000256" key="3">
    <source>
        <dbReference type="PROSITE-ProRule" id="PRU00302"/>
    </source>
</evidence>
<organism evidence="7">
    <name type="scientific">Homalodisca liturata</name>
    <dbReference type="NCBI Taxonomy" id="320908"/>
    <lineage>
        <taxon>Eukaryota</taxon>
        <taxon>Metazoa</taxon>
        <taxon>Ecdysozoa</taxon>
        <taxon>Arthropoda</taxon>
        <taxon>Hexapoda</taxon>
        <taxon>Insecta</taxon>
        <taxon>Pterygota</taxon>
        <taxon>Neoptera</taxon>
        <taxon>Paraneoptera</taxon>
        <taxon>Hemiptera</taxon>
        <taxon>Auchenorrhyncha</taxon>
        <taxon>Membracoidea</taxon>
        <taxon>Cicadellidae</taxon>
        <taxon>Cicadellinae</taxon>
        <taxon>Proconiini</taxon>
        <taxon>Homalodisca</taxon>
    </lineage>
</organism>
<accession>A0A1B6IGX7</accession>
<dbReference type="PANTHER" id="PTHR24252:SF7">
    <property type="entry name" value="HYALIN"/>
    <property type="match status" value="1"/>
</dbReference>
<proteinExistence type="predicted"/>
<dbReference type="Pfam" id="PF00057">
    <property type="entry name" value="Ldl_recept_a"/>
    <property type="match status" value="4"/>
</dbReference>
<name>A0A1B6IGX7_9HEMI</name>
<dbReference type="PROSITE" id="PS50240">
    <property type="entry name" value="TRYPSIN_DOM"/>
    <property type="match status" value="1"/>
</dbReference>
<evidence type="ECO:0008006" key="8">
    <source>
        <dbReference type="Google" id="ProtNLM"/>
    </source>
</evidence>
<dbReference type="Gene3D" id="2.40.10.10">
    <property type="entry name" value="Trypsin-like serine proteases"/>
    <property type="match status" value="2"/>
</dbReference>
<dbReference type="InterPro" id="IPR001254">
    <property type="entry name" value="Trypsin_dom"/>
</dbReference>
<feature type="disulfide bond" evidence="2">
    <location>
        <begin position="219"/>
        <end position="234"/>
    </location>
</feature>
<feature type="disulfide bond" evidence="2">
    <location>
        <begin position="44"/>
        <end position="62"/>
    </location>
</feature>
<evidence type="ECO:0000256" key="4">
    <source>
        <dbReference type="SAM" id="SignalP"/>
    </source>
</evidence>
<evidence type="ECO:0000256" key="2">
    <source>
        <dbReference type="PROSITE-ProRule" id="PRU00124"/>
    </source>
</evidence>
<dbReference type="Gene3D" id="4.10.400.10">
    <property type="entry name" value="Low-density Lipoprotein Receptor"/>
    <property type="match status" value="4"/>
</dbReference>
<dbReference type="InterPro" id="IPR043504">
    <property type="entry name" value="Peptidase_S1_PA_chymotrypsin"/>
</dbReference>
<dbReference type="PROSITE" id="PS50068">
    <property type="entry name" value="LDLRA_2"/>
    <property type="match status" value="4"/>
</dbReference>
<dbReference type="AlphaFoldDB" id="A0A1B6IGX7"/>
<dbReference type="PROSITE" id="PS50923">
    <property type="entry name" value="SUSHI"/>
    <property type="match status" value="2"/>
</dbReference>
<dbReference type="InterPro" id="IPR009003">
    <property type="entry name" value="Peptidase_S1_PA"/>
</dbReference>
<sequence length="710" mass="77610">MGDVALCLLIVIVNICLCSNTGNTTHRLIKRKATDCPNPQEFQCNSGQCISQYDVCDGVKHCSDSSDETSSACRQVLISTCTPTTFQCDYGACISKALRCDGKSDCVADGSDEVGCENWTVPQPLPVSASVQSVSAPAQVLTPDPTPSSVCNSIGYEQTYVQCDNGQCIDKYSICDGVIDCRDKSDETEAACSKTFQGTCPEGLWRCNYGACLRMTVRCNKRNDCWDGSDEADCVEIQRPKQETIVSYPAALPRPSVKPTTVQSTVVRPTVVQTPVIQSSVVQSAAVTGGKSCAVPTYAQNRQFTVLNCKGVCGLTPGQTVPDQTLMVVTCDPGHQRNNQNSQSITSCTNGQWFPDIPHCAKLCPSLTSTTVDMLCWQGPDEGCDKPMLPGTKITFKCKEHYKTNDQNSPNMIRCEESGQWSGQLPHCTPKCGQSNLDSYLLPTVLGGNVSKVGNFPWHAAIFHNREGEWQSVCGGTLITSRIVLTAAHCVTGQSRVEPPVFDVQDVIVALGKYYRDWSIHEDTETVVTVREIHVHPLYRGEPQHFGEDIATLVLAYDVSVNSFVMPACIDYSLSHVDKIFRKQGYVAGWGNTMECSGFGAVCDSRSTELLFTKTSIMSYQDCYRATQPLHPASDSKLTNDKYCAGNGTVSIVQQGDSGGGLTFVFDGNHYVYGIVSTKLKLDINNKPYYSFASFTSVPYHMDWLRTQVY</sequence>
<dbReference type="InterPro" id="IPR002172">
    <property type="entry name" value="LDrepeatLR_classA_rpt"/>
</dbReference>
<dbReference type="Pfam" id="PF00084">
    <property type="entry name" value="Sushi"/>
    <property type="match status" value="1"/>
</dbReference>
<dbReference type="Pfam" id="PF00089">
    <property type="entry name" value="Trypsin"/>
    <property type="match status" value="1"/>
</dbReference>
<dbReference type="InterPro" id="IPR018114">
    <property type="entry name" value="TRYPSIN_HIS"/>
</dbReference>
<keyword evidence="1 2" id="KW-1015">Disulfide bond</keyword>
<dbReference type="PROSITE" id="PS01209">
    <property type="entry name" value="LDLRA_1"/>
    <property type="match status" value="3"/>
</dbReference>